<sequence length="317" mass="34157">MRPMLATPAPSGATPPGGDDWVHEVKWDGMRVLADVTDGRLRLTSRTESDVTVSYPELAGLVDVVADGMLDGEVVAFANGKPDFGVLAERMHVKDARRAAALAQRFPVSYVVFDVLRLYGVPLLGRAFDERRHTLERIELGEPGAGPWQVPGVFDDGAALLEATKANGLEGIVSKRRSSVYRPGVRSRDWVKRAHRSTQTCVVGGWRPQTGTSSVVGALLVGLPDGAGRLTYLGRVGSGIGGNAARLLSGLLDPLARNDSPFADDVPAIDARGTHWVQPTVCVEVEHLGYGSGGRLRQPAWRGVRRDVRVEELVRES</sequence>
<dbReference type="NCBIfam" id="TIGR02779">
    <property type="entry name" value="NHEJ_ligase_lig"/>
    <property type="match status" value="1"/>
</dbReference>
<dbReference type="SUPFAM" id="SSF50249">
    <property type="entry name" value="Nucleic acid-binding proteins"/>
    <property type="match status" value="1"/>
</dbReference>
<dbReference type="EC" id="6.5.1.1" evidence="2"/>
<keyword evidence="3 6" id="KW-0436">Ligase</keyword>
<comment type="caution">
    <text evidence="6">The sequence shown here is derived from an EMBL/GenBank/DDBJ whole genome shotgun (WGS) entry which is preliminary data.</text>
</comment>
<dbReference type="GO" id="GO:0016787">
    <property type="term" value="F:hydrolase activity"/>
    <property type="evidence" value="ECO:0007669"/>
    <property type="project" value="UniProtKB-KW"/>
</dbReference>
<dbReference type="Gene3D" id="3.30.1490.70">
    <property type="match status" value="1"/>
</dbReference>
<dbReference type="GO" id="GO:0016874">
    <property type="term" value="F:ligase activity"/>
    <property type="evidence" value="ECO:0007669"/>
    <property type="project" value="UniProtKB-KW"/>
</dbReference>
<name>A0ABW1JFK5_9ACTN</name>
<dbReference type="Pfam" id="PF01068">
    <property type="entry name" value="DNA_ligase_A_M"/>
    <property type="match status" value="1"/>
</dbReference>
<evidence type="ECO:0000256" key="2">
    <source>
        <dbReference type="ARBA" id="ARBA00012727"/>
    </source>
</evidence>
<dbReference type="Gene3D" id="2.40.50.140">
    <property type="entry name" value="Nucleic acid-binding proteins"/>
    <property type="match status" value="1"/>
</dbReference>
<evidence type="ECO:0000256" key="1">
    <source>
        <dbReference type="ARBA" id="ARBA00007572"/>
    </source>
</evidence>
<protein>
    <recommendedName>
        <fullName evidence="2">DNA ligase (ATP)</fullName>
        <ecNumber evidence="2">6.5.1.1</ecNumber>
    </recommendedName>
</protein>
<keyword evidence="6" id="KW-0378">Hydrolase</keyword>
<dbReference type="InterPro" id="IPR014146">
    <property type="entry name" value="LigD_ligase_dom"/>
</dbReference>
<dbReference type="Proteomes" id="UP001596189">
    <property type="component" value="Unassembled WGS sequence"/>
</dbReference>
<evidence type="ECO:0000256" key="3">
    <source>
        <dbReference type="ARBA" id="ARBA00022598"/>
    </source>
</evidence>
<reference evidence="7" key="1">
    <citation type="journal article" date="2019" name="Int. J. Syst. Evol. Microbiol.">
        <title>The Global Catalogue of Microorganisms (GCM) 10K type strain sequencing project: providing services to taxonomists for standard genome sequencing and annotation.</title>
        <authorList>
            <consortium name="The Broad Institute Genomics Platform"/>
            <consortium name="The Broad Institute Genome Sequencing Center for Infectious Disease"/>
            <person name="Wu L."/>
            <person name="Ma J."/>
        </authorList>
    </citation>
    <scope>NUCLEOTIDE SEQUENCE [LARGE SCALE GENOMIC DNA]</scope>
    <source>
        <strain evidence="7">KACC 14249</strain>
    </source>
</reference>
<accession>A0ABW1JFK5</accession>
<evidence type="ECO:0000313" key="6">
    <source>
        <dbReference type="EMBL" id="MFC6007687.1"/>
    </source>
</evidence>
<dbReference type="CDD" id="cd07906">
    <property type="entry name" value="Adenylation_DNA_ligase_LigD_LigC"/>
    <property type="match status" value="1"/>
</dbReference>
<evidence type="ECO:0000313" key="7">
    <source>
        <dbReference type="Proteomes" id="UP001596189"/>
    </source>
</evidence>
<dbReference type="PANTHER" id="PTHR45674:SF4">
    <property type="entry name" value="DNA LIGASE 1"/>
    <property type="match status" value="1"/>
</dbReference>
<evidence type="ECO:0000259" key="5">
    <source>
        <dbReference type="PROSITE" id="PS50160"/>
    </source>
</evidence>
<dbReference type="InterPro" id="IPR012310">
    <property type="entry name" value="DNA_ligase_ATP-dep_cent"/>
</dbReference>
<proteinExistence type="inferred from homology"/>
<gene>
    <name evidence="6" type="primary">ligD</name>
    <name evidence="6" type="ORF">ACFQDO_11160</name>
</gene>
<comment type="catalytic activity">
    <reaction evidence="4">
        <text>ATP + (deoxyribonucleotide)n-3'-hydroxyl + 5'-phospho-(deoxyribonucleotide)m = (deoxyribonucleotide)n+m + AMP + diphosphate.</text>
        <dbReference type="EC" id="6.5.1.1"/>
    </reaction>
</comment>
<dbReference type="SUPFAM" id="SSF56091">
    <property type="entry name" value="DNA ligase/mRNA capping enzyme, catalytic domain"/>
    <property type="match status" value="1"/>
</dbReference>
<keyword evidence="7" id="KW-1185">Reference proteome</keyword>
<dbReference type="InterPro" id="IPR012309">
    <property type="entry name" value="DNA_ligase_ATP-dep_C"/>
</dbReference>
<dbReference type="RefSeq" id="WP_345715634.1">
    <property type="nucleotide sequence ID" value="NZ_BAABFP010000002.1"/>
</dbReference>
<dbReference type="CDD" id="cd07971">
    <property type="entry name" value="OBF_DNA_ligase_LigD"/>
    <property type="match status" value="1"/>
</dbReference>
<dbReference type="InterPro" id="IPR050191">
    <property type="entry name" value="ATP-dep_DNA_ligase"/>
</dbReference>
<dbReference type="PROSITE" id="PS50160">
    <property type="entry name" value="DNA_LIGASE_A3"/>
    <property type="match status" value="1"/>
</dbReference>
<comment type="similarity">
    <text evidence="1">Belongs to the ATP-dependent DNA ligase family.</text>
</comment>
<feature type="domain" description="ATP-dependent DNA ligase family profile" evidence="5">
    <location>
        <begin position="101"/>
        <end position="252"/>
    </location>
</feature>
<organism evidence="6 7">
    <name type="scientific">Angustibacter luteus</name>
    <dbReference type="NCBI Taxonomy" id="658456"/>
    <lineage>
        <taxon>Bacteria</taxon>
        <taxon>Bacillati</taxon>
        <taxon>Actinomycetota</taxon>
        <taxon>Actinomycetes</taxon>
        <taxon>Kineosporiales</taxon>
        <taxon>Kineosporiaceae</taxon>
    </lineage>
</organism>
<dbReference type="Gene3D" id="3.30.470.30">
    <property type="entry name" value="DNA ligase/mRNA capping enzyme"/>
    <property type="match status" value="1"/>
</dbReference>
<dbReference type="InterPro" id="IPR012340">
    <property type="entry name" value="NA-bd_OB-fold"/>
</dbReference>
<evidence type="ECO:0000256" key="4">
    <source>
        <dbReference type="ARBA" id="ARBA00034003"/>
    </source>
</evidence>
<dbReference type="Pfam" id="PF04679">
    <property type="entry name" value="DNA_ligase_A_C"/>
    <property type="match status" value="1"/>
</dbReference>
<dbReference type="PANTHER" id="PTHR45674">
    <property type="entry name" value="DNA LIGASE 1/3 FAMILY MEMBER"/>
    <property type="match status" value="1"/>
</dbReference>
<dbReference type="EMBL" id="JBHSRD010000004">
    <property type="protein sequence ID" value="MFC6007687.1"/>
    <property type="molecule type" value="Genomic_DNA"/>
</dbReference>